<accession>A0A5E4NDK1</accession>
<evidence type="ECO:0000313" key="2">
    <source>
        <dbReference type="Proteomes" id="UP000325440"/>
    </source>
</evidence>
<dbReference type="Proteomes" id="UP000325440">
    <property type="component" value="Unassembled WGS sequence"/>
</dbReference>
<proteinExistence type="predicted"/>
<keyword evidence="2" id="KW-1185">Reference proteome</keyword>
<reference evidence="1 2" key="1">
    <citation type="submission" date="2019-08" db="EMBL/GenBank/DDBJ databases">
        <authorList>
            <person name="Alioto T."/>
            <person name="Alioto T."/>
            <person name="Gomez Garrido J."/>
        </authorList>
    </citation>
    <scope>NUCLEOTIDE SEQUENCE [LARGE SCALE GENOMIC DNA]</scope>
</reference>
<dbReference type="EMBL" id="CABPRJ010001925">
    <property type="protein sequence ID" value="VVC41760.1"/>
    <property type="molecule type" value="Genomic_DNA"/>
</dbReference>
<dbReference type="AlphaFoldDB" id="A0A5E4NDK1"/>
<sequence>MAVYDIQKRRRRLPIRKTTDECNRITTEIKKKEHLILKTRLVYKLLVYCK</sequence>
<protein>
    <submittedName>
        <fullName evidence="1">Uncharacterized protein</fullName>
    </submittedName>
</protein>
<organism evidence="1 2">
    <name type="scientific">Cinara cedri</name>
    <dbReference type="NCBI Taxonomy" id="506608"/>
    <lineage>
        <taxon>Eukaryota</taxon>
        <taxon>Metazoa</taxon>
        <taxon>Ecdysozoa</taxon>
        <taxon>Arthropoda</taxon>
        <taxon>Hexapoda</taxon>
        <taxon>Insecta</taxon>
        <taxon>Pterygota</taxon>
        <taxon>Neoptera</taxon>
        <taxon>Paraneoptera</taxon>
        <taxon>Hemiptera</taxon>
        <taxon>Sternorrhyncha</taxon>
        <taxon>Aphidomorpha</taxon>
        <taxon>Aphidoidea</taxon>
        <taxon>Aphididae</taxon>
        <taxon>Lachninae</taxon>
        <taxon>Cinara</taxon>
    </lineage>
</organism>
<name>A0A5E4NDK1_9HEMI</name>
<gene>
    <name evidence="1" type="ORF">CINCED_3A018952</name>
</gene>
<evidence type="ECO:0000313" key="1">
    <source>
        <dbReference type="EMBL" id="VVC41760.1"/>
    </source>
</evidence>